<protein>
    <submittedName>
        <fullName evidence="1">Uncharacterized protein</fullName>
    </submittedName>
</protein>
<dbReference type="RefSeq" id="WP_129229734.1">
    <property type="nucleotide sequence ID" value="NZ_QYBB01000064.1"/>
</dbReference>
<proteinExistence type="predicted"/>
<evidence type="ECO:0000313" key="1">
    <source>
        <dbReference type="EMBL" id="RYC29179.1"/>
    </source>
</evidence>
<reference evidence="1 2" key="2">
    <citation type="submission" date="2019-02" db="EMBL/GenBank/DDBJ databases">
        <title>'Lichenibacterium ramalinii' gen. nov. sp. nov., 'Lichenibacterium minor' gen. nov. sp. nov.</title>
        <authorList>
            <person name="Pankratov T."/>
        </authorList>
    </citation>
    <scope>NUCLEOTIDE SEQUENCE [LARGE SCALE GENOMIC DNA]</scope>
    <source>
        <strain evidence="1 2">RmlP026</strain>
    </source>
</reference>
<evidence type="ECO:0000313" key="2">
    <source>
        <dbReference type="Proteomes" id="UP000290759"/>
    </source>
</evidence>
<gene>
    <name evidence="1" type="ORF">D3273_25275</name>
</gene>
<sequence length="99" mass="10718">MTAATYDDVKALAHKLAGFTGLDPEATIRPDALRAEMLMRLRAGVFARGMTGANTNMPRAWMNFVPSAEVMLARDPAILSRIAGGYVPPMRGRQQGART</sequence>
<comment type="caution">
    <text evidence="1">The sequence shown here is derived from an EMBL/GenBank/DDBJ whole genome shotgun (WGS) entry which is preliminary data.</text>
</comment>
<organism evidence="1 2">
    <name type="scientific">Lichenibacterium minor</name>
    <dbReference type="NCBI Taxonomy" id="2316528"/>
    <lineage>
        <taxon>Bacteria</taxon>
        <taxon>Pseudomonadati</taxon>
        <taxon>Pseudomonadota</taxon>
        <taxon>Alphaproteobacteria</taxon>
        <taxon>Hyphomicrobiales</taxon>
        <taxon>Lichenihabitantaceae</taxon>
        <taxon>Lichenibacterium</taxon>
    </lineage>
</organism>
<keyword evidence="2" id="KW-1185">Reference proteome</keyword>
<reference evidence="1 2" key="1">
    <citation type="submission" date="2018-12" db="EMBL/GenBank/DDBJ databases">
        <authorList>
            <person name="Grouzdev D.S."/>
            <person name="Krutkina M.S."/>
        </authorList>
    </citation>
    <scope>NUCLEOTIDE SEQUENCE [LARGE SCALE GENOMIC DNA]</scope>
    <source>
        <strain evidence="1 2">RmlP026</strain>
    </source>
</reference>
<dbReference type="EMBL" id="QYBB01000064">
    <property type="protein sequence ID" value="RYC29179.1"/>
    <property type="molecule type" value="Genomic_DNA"/>
</dbReference>
<dbReference type="Proteomes" id="UP000290759">
    <property type="component" value="Unassembled WGS sequence"/>
</dbReference>
<name>A0A4Q2TYJ0_9HYPH</name>
<accession>A0A4Q2TYJ0</accession>
<dbReference type="AlphaFoldDB" id="A0A4Q2TYJ0"/>